<evidence type="ECO:0000313" key="4">
    <source>
        <dbReference type="Proteomes" id="UP000250462"/>
    </source>
</evidence>
<gene>
    <name evidence="3" type="ORF">DPM12_15225</name>
</gene>
<dbReference type="InterPro" id="IPR002912">
    <property type="entry name" value="ACT_dom"/>
</dbReference>
<dbReference type="OrthoDB" id="5243606at2"/>
<dbReference type="Gene3D" id="3.30.70.260">
    <property type="match status" value="1"/>
</dbReference>
<keyword evidence="4" id="KW-1185">Reference proteome</keyword>
<feature type="region of interest" description="Disordered" evidence="1">
    <location>
        <begin position="220"/>
        <end position="241"/>
    </location>
</feature>
<dbReference type="Pfam" id="PF01842">
    <property type="entry name" value="ACT"/>
    <property type="match status" value="1"/>
</dbReference>
<dbReference type="EMBL" id="QMIG01000017">
    <property type="protein sequence ID" value="RAW12023.1"/>
    <property type="molecule type" value="Genomic_DNA"/>
</dbReference>
<sequence length="241" mass="25271">MVLVSYLLRVVLPDRPGALGAVASAIGEAGGDIVGVDVVEHRSDGSAVDDLLVDLPTGRLLDSLVTACRSVDDVTVEFIGHYSPGGHLHRDLEAVEAMTTDPKNADTILVDLIPGVFRSGWSLLVSLDGGRVRVERAAGGAPETDGYLAPWMPMGKPTRIVTDAWAPESWTDVVAVGAPLEVPERAIILGRDGGPRILDSELARLSHLADLVTVIRQSTHLQQSSAHGESEGQHAGGTGTA</sequence>
<feature type="domain" description="ACT" evidence="2">
    <location>
        <begin position="7"/>
        <end position="81"/>
    </location>
</feature>
<accession>A0A329QI24</accession>
<name>A0A329QI24_9ACTN</name>
<proteinExistence type="predicted"/>
<protein>
    <submittedName>
        <fullName evidence="3">Amino acid-binding protein</fullName>
    </submittedName>
</protein>
<dbReference type="InterPro" id="IPR045865">
    <property type="entry name" value="ACT-like_dom_sf"/>
</dbReference>
<dbReference type="SUPFAM" id="SSF55021">
    <property type="entry name" value="ACT-like"/>
    <property type="match status" value="1"/>
</dbReference>
<reference evidence="3 4" key="1">
    <citation type="submission" date="2018-06" db="EMBL/GenBank/DDBJ databases">
        <title>Phytoactinopolyspora halophila sp. nov., a novel halophilic actinomycete isolated from a saline soil in China.</title>
        <authorList>
            <person name="Tang S.-K."/>
        </authorList>
    </citation>
    <scope>NUCLEOTIDE SEQUENCE [LARGE SCALE GENOMIC DNA]</scope>
    <source>
        <strain evidence="3 4">YIM 96934</strain>
    </source>
</reference>
<comment type="caution">
    <text evidence="3">The sequence shown here is derived from an EMBL/GenBank/DDBJ whole genome shotgun (WGS) entry which is preliminary data.</text>
</comment>
<evidence type="ECO:0000256" key="1">
    <source>
        <dbReference type="SAM" id="MobiDB-lite"/>
    </source>
</evidence>
<dbReference type="AlphaFoldDB" id="A0A329QI24"/>
<evidence type="ECO:0000313" key="3">
    <source>
        <dbReference type="EMBL" id="RAW12023.1"/>
    </source>
</evidence>
<dbReference type="PROSITE" id="PS51671">
    <property type="entry name" value="ACT"/>
    <property type="match status" value="1"/>
</dbReference>
<dbReference type="Proteomes" id="UP000250462">
    <property type="component" value="Unassembled WGS sequence"/>
</dbReference>
<evidence type="ECO:0000259" key="2">
    <source>
        <dbReference type="PROSITE" id="PS51671"/>
    </source>
</evidence>
<organism evidence="3 4">
    <name type="scientific">Phytoactinopolyspora halophila</name>
    <dbReference type="NCBI Taxonomy" id="1981511"/>
    <lineage>
        <taxon>Bacteria</taxon>
        <taxon>Bacillati</taxon>
        <taxon>Actinomycetota</taxon>
        <taxon>Actinomycetes</taxon>
        <taxon>Jiangellales</taxon>
        <taxon>Jiangellaceae</taxon>
        <taxon>Phytoactinopolyspora</taxon>
    </lineage>
</organism>